<gene>
    <name evidence="2" type="ORF">EDS130_LOCUS11328</name>
</gene>
<comment type="caution">
    <text evidence="2">The sequence shown here is derived from an EMBL/GenBank/DDBJ whole genome shotgun (WGS) entry which is preliminary data.</text>
</comment>
<feature type="compositionally biased region" description="Low complexity" evidence="1">
    <location>
        <begin position="62"/>
        <end position="82"/>
    </location>
</feature>
<evidence type="ECO:0000313" key="2">
    <source>
        <dbReference type="EMBL" id="CAF0931749.1"/>
    </source>
</evidence>
<protein>
    <submittedName>
        <fullName evidence="2">Uncharacterized protein</fullName>
    </submittedName>
</protein>
<dbReference type="EMBL" id="CAJNOJ010000041">
    <property type="protein sequence ID" value="CAF0931749.1"/>
    <property type="molecule type" value="Genomic_DNA"/>
</dbReference>
<sequence>MLSYSHKQFADCFNCRKTLKETKQTMTVLPFLDVKATPISCVESPRLARTRSIARSLESKDLPSSPLKPSSSSSNLSGSLSSTRTPRIKIVPRTDDLLKKLPHAKTARAQAHNPIWKPFVRDLPDYDYLWEPVRREDIRHQYDSYVAPQRITAGRPDEPYQMSSTFESQDRHFHNYKRVQAMQQRQWNREHMQYTIFPYSNAEEREMYKKKIRTTLKDQMEERAQTEKHEMDLKKRSASLVLEQDRQFHEEEKQRNDARTKLLAKVSLKNKELMENKREYDQWNRVHQWHVERAMLADSPINWSKTLT</sequence>
<proteinExistence type="predicted"/>
<reference evidence="2" key="1">
    <citation type="submission" date="2021-02" db="EMBL/GenBank/DDBJ databases">
        <authorList>
            <person name="Nowell W R."/>
        </authorList>
    </citation>
    <scope>NUCLEOTIDE SEQUENCE</scope>
</reference>
<evidence type="ECO:0000256" key="1">
    <source>
        <dbReference type="SAM" id="MobiDB-lite"/>
    </source>
</evidence>
<feature type="region of interest" description="Disordered" evidence="1">
    <location>
        <begin position="58"/>
        <end position="85"/>
    </location>
</feature>
<dbReference type="OrthoDB" id="9992297at2759"/>
<name>A0A814BVP5_ADIRI</name>
<organism evidence="2 3">
    <name type="scientific">Adineta ricciae</name>
    <name type="common">Rotifer</name>
    <dbReference type="NCBI Taxonomy" id="249248"/>
    <lineage>
        <taxon>Eukaryota</taxon>
        <taxon>Metazoa</taxon>
        <taxon>Spiralia</taxon>
        <taxon>Gnathifera</taxon>
        <taxon>Rotifera</taxon>
        <taxon>Eurotatoria</taxon>
        <taxon>Bdelloidea</taxon>
        <taxon>Adinetida</taxon>
        <taxon>Adinetidae</taxon>
        <taxon>Adineta</taxon>
    </lineage>
</organism>
<dbReference type="Proteomes" id="UP000663852">
    <property type="component" value="Unassembled WGS sequence"/>
</dbReference>
<dbReference type="AlphaFoldDB" id="A0A814BVP5"/>
<accession>A0A814BVP5</accession>
<evidence type="ECO:0000313" key="3">
    <source>
        <dbReference type="Proteomes" id="UP000663852"/>
    </source>
</evidence>